<keyword evidence="6" id="KW-1185">Reference proteome</keyword>
<dbReference type="Gene3D" id="2.60.40.10">
    <property type="entry name" value="Immunoglobulins"/>
    <property type="match status" value="5"/>
</dbReference>
<keyword evidence="3" id="KW-0812">Transmembrane</keyword>
<evidence type="ECO:0000256" key="3">
    <source>
        <dbReference type="SAM" id="Phobius"/>
    </source>
</evidence>
<dbReference type="Pfam" id="PF17957">
    <property type="entry name" value="Big_7"/>
    <property type="match status" value="2"/>
</dbReference>
<proteinExistence type="predicted"/>
<dbReference type="Gene3D" id="2.60.40.1220">
    <property type="match status" value="2"/>
</dbReference>
<dbReference type="InterPro" id="IPR008969">
    <property type="entry name" value="CarboxyPept-like_regulatory"/>
</dbReference>
<organism evidence="5 6">
    <name type="scientific">Geobacter argillaceus</name>
    <dbReference type="NCBI Taxonomy" id="345631"/>
    <lineage>
        <taxon>Bacteria</taxon>
        <taxon>Pseudomonadati</taxon>
        <taxon>Thermodesulfobacteriota</taxon>
        <taxon>Desulfuromonadia</taxon>
        <taxon>Geobacterales</taxon>
        <taxon>Geobacteraceae</taxon>
        <taxon>Geobacter</taxon>
    </lineage>
</organism>
<reference evidence="5 6" key="1">
    <citation type="submission" date="2019-07" db="EMBL/GenBank/DDBJ databases">
        <title>Genomic Encyclopedia of Archaeal and Bacterial Type Strains, Phase II (KMG-II): from individual species to whole genera.</title>
        <authorList>
            <person name="Goeker M."/>
        </authorList>
    </citation>
    <scope>NUCLEOTIDE SEQUENCE [LARGE SCALE GENOMIC DNA]</scope>
    <source>
        <strain evidence="5 6">ATCC BAA-1139</strain>
    </source>
</reference>
<comment type="caution">
    <text evidence="5">The sequence shown here is derived from an EMBL/GenBank/DDBJ whole genome shotgun (WGS) entry which is preliminary data.</text>
</comment>
<keyword evidence="1" id="KW-0732">Signal</keyword>
<name>A0A562WR23_9BACT</name>
<dbReference type="EMBL" id="VLLN01000003">
    <property type="protein sequence ID" value="TWJ32800.1"/>
    <property type="molecule type" value="Genomic_DNA"/>
</dbReference>
<keyword evidence="3" id="KW-1133">Transmembrane helix</keyword>
<dbReference type="Pfam" id="PF22352">
    <property type="entry name" value="K319L-like_PKD"/>
    <property type="match status" value="1"/>
</dbReference>
<dbReference type="CDD" id="cd00146">
    <property type="entry name" value="PKD"/>
    <property type="match status" value="1"/>
</dbReference>
<dbReference type="SUPFAM" id="SSF49464">
    <property type="entry name" value="Carboxypeptidase regulatory domain-like"/>
    <property type="match status" value="1"/>
</dbReference>
<dbReference type="SUPFAM" id="SSF49299">
    <property type="entry name" value="PKD domain"/>
    <property type="match status" value="1"/>
</dbReference>
<sequence>MNTDIYPEDQFESHWGMKHLLQIATTIFVVAFCVLPSVFAENVTTYTTLTKTNEVSTLNRVTMISTTSVDITIRNSSASVIRSPLHAVIEISASGVTMPNALGGPGTSIYGGKYYYDLTPQLTAGEFRPQTTVIFNARFVRPAAVRFTYNVLINGTLPSPNQPPTANAGPNQTITLQPGQTTANVTLSGSGSDPDGTIASYAWAGTPKPADLAGPTLALGVGTYTFTLTVTDNQGAVSAPSQMTVTVNPVPNRSPTITTATLPDGHSGRSYSTPVTALDPDGDVLTFSLLAGAPAGMTISQAGALSWLPGAETEGNTYPVSVSVSDGRGGTDSRQYSVKIPDTTPPSVSLSVPKEAIPGSSFPLVPSATDNVGVTEVRLLVDGQVVKTFAAPPYRHDFTLPALKSVGSVVAFRVVAVDAAGNSAEAAALLTIAGIPDTTPPTVFLKAPATVTPGSTIVLSAVAADDQGIALLTFYLDGVQVGTATQQSPSVTVALSPTLQDGATVGFSVKAEDFSGNSATDQARATVVAQALADTTPPIVVLTAPPSVEQGLSIPVTADVTDDTGVALVEVFLNNTKVRTFPNGGTLSFDLAFPQGSLAGDDLLIEAKAVDFSGNRAAASRVVRVTAPLVRQGLLTGAVYDDSNGLPLADATVMLSLAGNPDQTATTDSRGRYAFVADEGSGRLTVTKAGFTRVDRPNLSLVVNQGRRVFDARLTPLNIGGKLVAAVQGDTLTRPFTGSGAGISSALKKAGFSGSPVAVMTLVLGPGALAADQRLTLTQVGAQGLQGRLPNGWSPVAAFDLQPHGIAFAAPQSVTVPNLFGAGVSGPFSLVRWDEGAGQWQVAAGGTASSDGTTVSTALSGTGEYALVVRDSSLAAATLPEVGSPLPAAALLPVPQDIAPLVTPQPKIIFYRPGVKSEVGTGLGNPAPLVSGRAIWANIAEEYNFYSKDHLVGEPFNQDIALFTFGLPGRELLADYQVSPSLPFNGLVLEKGIITVTATIPPDNADTVAVIGPQGGTLTSPTGEAITFPAGAVQRFIPVTLKPFNPLAAGLSLPNGFESLGGVVVSFSGGVLGQPAILSLPLPNGFVNDGDLLLVKVVDLLASTRLSLAGVGKVEGNRLITFYDLNGDGQVRFPGLLGEGRYLLLKTKLPVGYGIGTVTGIDASPFNGALVSGDNLPLVALSGAGGNYTAAVGAGNFTLTALDPVKLDKGIGAASVAIKGYVKVDLSLKIEPPAVASVTPANGATDVALADPVRIRFSESVDPATVTASAVTLASPAGLVSGTLSLSGDGLEATLRPAAALEPNTAYTITVAATIRDLAGYTMVSPFTAGFTSLNTNPPPAPPAGSVTATIPSAGGTTTVSATQGTAGLHDAVFIINQTTGARNQVQVDPDGGFSVGIQAGLKDRLVITITNPAGITTSVPLEGFREIKPDGSVVGAVGPEGGRIRGGNGIFLDVPKDAFPETALVRFKVLSEADLGVSAPASFPVVTAFEIESSVTPQVYLNVSAPMNEGVDPRTNGMVVKVVDDLGTPAFSVVDTAKIINGRLATSSPPCPGITDRTGRYAMLMNDDQRMRYQTVLTTLYPNKYVNYSVIIRPFFSDATGSGGFMIPFFNFILKTDVTESAAYNSLCMPVPPNQKASFIFQDARDGKIIKSIPVDNTSAGGSSLSITYVDKNDSAAPEIVDTGPANKTLSPSNRSLVLRFNEPMSDKSFKDNAKIILAKDYDLFLKTTGPNNLVFPFNVTFSENNSVATITPSQLLPMGNRFYLLLDKITDTAGNKIKLPYIEFFSSKPRLIFPAGADRMDKSKVAFDLSLSTASVGGIAFSDVDFFTTPAAASPDGKWHTNVLGLNGSYVNLRYRILAIDASDPTMPKVLSAYPAGNKYALKIQYIKDSSFNTRSDSSSQWQKRKMYKLQRDPSLKVCADTSVKEDADRLDRWRTKNGCGPTSSPNSSDCLETVTSGCGDLAVVSGYDSVYSLLWSYDVTNLSGVQLMGSRLLSDNGEMLSYPRKRWAPAGFGMAKRFGLLSPMDIDHNGVSNAGTMGAFVAVPGIGLELVDVGANVPPINDFVERGITGTPLTRNEKLGVFQGLYYQDAAVLGNKVMAIAGDRSNGTGIQTLETFDTALTSSSSVLALPNIPNRMTIAENFLAYDDNGDGKDEQHDYAFITGYDGGISVVEIPRNNSSPQLVAFLKTPKGTLTKHIEVDPVDRVAYVSASYSDSGTQVHALLVADVSRIGSNVQARLDTDGWDTRIIGRIPVQTPASNSVALNGFRLDRQRGLLYAAIDGGFEGDGLAVFRIAECADIGLDFNDPSSSITVPAVVEKKALQQAITKGLALAQSKCGADNLKNMTMLEQGSGACVWTGKCQSNYQPGISDHDYELFFTSATPDDKRQCVTKALSDQFRDDASKELTPIIVDGYRLTFPDITFYSMSREEFESAQLNVNPPPGSTPGDAIGDMGLGRQMLLLKWLIEGAYVDLGTTPNPLQGKSLMDILKLLRTQVDGEPSGIKRLEGFEWARLQESEIYSSGALIRLLGDGKPGTTLNHSLDKDLHKVGKAGIRAVLARMIANKLANSMILSNANGNIHLDGLACIDASSSPLPIYWSEEPCDSFEHFVASQAARITRDTGLNIFTLDQIKDLVYPLYRIKAGKDQLDTDQKANDFIARAFNFISSVTAGGGEAKSVYDSTLPVDKNSAQRQSNMASVTDRTDKAKKNGKKQIVPRFFNKGDKNSEDTFIRMYLPDPVGEETMKLTAGASSLLDTKKIPDPADPNKKIEKKYFTIDKIDQTSSATSSWVSFLADLPEKRNEEPDRINNWTKVFYYVLDPANPAVPVPFAATLPIADPKKDLQTPDNVCLIKKASIRIEQTFKVKGVVIAPPFVYAGGDCGTVESRVTNSSGQTLKDVQIYSALDKKTYTISSIADGDSKTFSFDYCPGKTPAVETSFFIPTANDSNGNPTPVGIFAPAMEIETRCPIQIESLEQDPNPKVSEVMLGGTFYRYYRLMDHREDPAKPVAANEVVATFVGKKTNGASFLIDKKYITNSQGFVTLPDSENPDKEVGMAVPWSIWDETTILNNNYSVNATLKATVDSKTCSEQVDFTAKRKPLDVRSSIKAGAAIDLASNFGTPRLSLGSGASLEVAFIGQRNGTTENYSSLSVARSMNVNAGVGLKSTVADMKIMAGGSIGVEGPTAGVAAKLTVSAGDKYSFPLPLSAADKTKVDGLIVDTLLETMGPAIGPIGTGFSKALQLINGYVTDFSAARDSRSVGMAAEVSGSVTLASFKIRLPGSNFDSPTVNVDVGGGGKVGFNITVEDLIKQKSTSSSIGLSGEVNFASNLKIGLSDRSWSDMLHDDWDKYQKWSFTKTLDKLATGDATLSSAISFKFVQNNEQNMKPTLLEMTLQGKKSYGLKFLGNTIIDNGPGNKWNQVISIKDDAEIIRTIQKINSIKLLVDKTNAYLQAIPYVNVVSSVVGPLLIMKEAADVIIDATTAEYSFKREAGNSTAFPIGIKAEFGAGGELKFTLNADYADSITDIKGVKRGGLPFKLEDYTMVPLDYPTLGGSLDKLDGIYLTDPEIKAGFHPVTVDPKNKTVKSTGSAEIRLQNDADFTLIKGIAAYDFTPVQGPVEPHQYSSIDVSGPAGKPHYGIGGFQHILSTGTDLSVPSTLIMNYHDEEVASFDKSTLKLYYFDPVTNEWSPVSGTHDQTQKTITAQVTKTGLYTIAPPMPAGKILWTLESLVRNSVDTPDESATATFTAQVPSQNDGTPVTAEVLYHVTSAVPSSMNQSGAIPYGKILSPDERSDIKGTQLKVAADGKLHLSVLFQGKAELARIVSFSDIGTAYSDQMITLE</sequence>
<dbReference type="Pfam" id="PF13205">
    <property type="entry name" value="Big_5"/>
    <property type="match status" value="2"/>
</dbReference>
<dbReference type="InterPro" id="IPR014755">
    <property type="entry name" value="Cu-Rt/internalin_Ig-like"/>
</dbReference>
<dbReference type="SMART" id="SM00089">
    <property type="entry name" value="PKD"/>
    <property type="match status" value="1"/>
</dbReference>
<dbReference type="InterPro" id="IPR013783">
    <property type="entry name" value="Ig-like_fold"/>
</dbReference>
<feature type="compositionally biased region" description="Polar residues" evidence="2">
    <location>
        <begin position="249"/>
        <end position="261"/>
    </location>
</feature>
<dbReference type="GO" id="GO:0016020">
    <property type="term" value="C:membrane"/>
    <property type="evidence" value="ECO:0007669"/>
    <property type="project" value="InterPro"/>
</dbReference>
<feature type="region of interest" description="Disordered" evidence="2">
    <location>
        <begin position="324"/>
        <end position="347"/>
    </location>
</feature>
<dbReference type="SUPFAM" id="SSF49313">
    <property type="entry name" value="Cadherin-like"/>
    <property type="match status" value="1"/>
</dbReference>
<feature type="domain" description="PKD/Chitinase" evidence="4">
    <location>
        <begin position="171"/>
        <end position="248"/>
    </location>
</feature>
<gene>
    <name evidence="5" type="ORF">JN12_00777</name>
</gene>
<feature type="region of interest" description="Disordered" evidence="2">
    <location>
        <begin position="249"/>
        <end position="271"/>
    </location>
</feature>
<keyword evidence="3" id="KW-0472">Membrane</keyword>
<feature type="transmembrane region" description="Helical" evidence="3">
    <location>
        <begin position="20"/>
        <end position="39"/>
    </location>
</feature>
<dbReference type="Gene3D" id="2.60.40.1120">
    <property type="entry name" value="Carboxypeptidase-like, regulatory domain"/>
    <property type="match status" value="1"/>
</dbReference>
<protein>
    <submittedName>
        <fullName evidence="5">Ig-like domain-containing protein</fullName>
    </submittedName>
</protein>
<evidence type="ECO:0000313" key="5">
    <source>
        <dbReference type="EMBL" id="TWJ32800.1"/>
    </source>
</evidence>
<evidence type="ECO:0000256" key="1">
    <source>
        <dbReference type="ARBA" id="ARBA00022729"/>
    </source>
</evidence>
<dbReference type="Pfam" id="PF13620">
    <property type="entry name" value="CarboxypepD_reg"/>
    <property type="match status" value="1"/>
</dbReference>
<evidence type="ECO:0000313" key="6">
    <source>
        <dbReference type="Proteomes" id="UP000319449"/>
    </source>
</evidence>
<dbReference type="GO" id="GO:0005509">
    <property type="term" value="F:calcium ion binding"/>
    <property type="evidence" value="ECO:0007669"/>
    <property type="project" value="InterPro"/>
</dbReference>
<evidence type="ECO:0000259" key="4">
    <source>
        <dbReference type="SMART" id="SM00089"/>
    </source>
</evidence>
<dbReference type="InterPro" id="IPR032812">
    <property type="entry name" value="SbsA_Ig"/>
</dbReference>
<dbReference type="InterPro" id="IPR015919">
    <property type="entry name" value="Cadherin-like_sf"/>
</dbReference>
<dbReference type="InterPro" id="IPR022409">
    <property type="entry name" value="PKD/Chitinase_dom"/>
</dbReference>
<dbReference type="InterPro" id="IPR035986">
    <property type="entry name" value="PKD_dom_sf"/>
</dbReference>
<dbReference type="Proteomes" id="UP000319449">
    <property type="component" value="Unassembled WGS sequence"/>
</dbReference>
<dbReference type="Pfam" id="PF17963">
    <property type="entry name" value="Big_9"/>
    <property type="match status" value="1"/>
</dbReference>
<accession>A0A562WR23</accession>
<evidence type="ECO:0000256" key="2">
    <source>
        <dbReference type="SAM" id="MobiDB-lite"/>
    </source>
</evidence>